<dbReference type="CDD" id="cd22157">
    <property type="entry name" value="F-box_AtFBW1-like"/>
    <property type="match status" value="1"/>
</dbReference>
<dbReference type="PANTHER" id="PTHR31672:SF13">
    <property type="entry name" value="F-BOX PROTEIN CPR30-LIKE"/>
    <property type="match status" value="1"/>
</dbReference>
<dbReference type="SUPFAM" id="SSF81383">
    <property type="entry name" value="F-box domain"/>
    <property type="match status" value="1"/>
</dbReference>
<dbReference type="EMBL" id="KB870808">
    <property type="protein sequence ID" value="EOA28919.1"/>
    <property type="molecule type" value="Genomic_DNA"/>
</dbReference>
<organism evidence="2 3">
    <name type="scientific">Capsella rubella</name>
    <dbReference type="NCBI Taxonomy" id="81985"/>
    <lineage>
        <taxon>Eukaryota</taxon>
        <taxon>Viridiplantae</taxon>
        <taxon>Streptophyta</taxon>
        <taxon>Embryophyta</taxon>
        <taxon>Tracheophyta</taxon>
        <taxon>Spermatophyta</taxon>
        <taxon>Magnoliopsida</taxon>
        <taxon>eudicotyledons</taxon>
        <taxon>Gunneridae</taxon>
        <taxon>Pentapetalae</taxon>
        <taxon>rosids</taxon>
        <taxon>malvids</taxon>
        <taxon>Brassicales</taxon>
        <taxon>Brassicaceae</taxon>
        <taxon>Camelineae</taxon>
        <taxon>Capsella</taxon>
    </lineage>
</organism>
<dbReference type="InterPro" id="IPR017451">
    <property type="entry name" value="F-box-assoc_interact_dom"/>
</dbReference>
<evidence type="ECO:0000313" key="3">
    <source>
        <dbReference type="Proteomes" id="UP000029121"/>
    </source>
</evidence>
<sequence length="395" mass="45941">EQEAKTLKNNQSRFLERSDLLLMSNLPGDLVEEILCRVPATSLSQLRYACKQWNNIFNNRTFTRKHSDKAAKQFLVLMSKHVKVCLMRVNFYGDPSIEIKGEHGLTNPQAGLDDFRIFKVSHCDGLLLCNNIKYNRIVVWNPCTGQTKWIQIQSKKVRSYVLGSYQDKNYGDTTSYKILSFDGKKNNEFEIYELNSNLWKTLDLTLDCETRLGDHGKSLKGKTYWLASDEEQPFMVLVYFDYTREIFERLLLPFQSIYYFAISLSVVREEKISVLLMHGDKDAPRTEIWLTNKIDDTKVVSWSKFLTVDKPDHFIWDLIDFLVVEEKKIIVCCHFSSRGALPFKQVVYIVGEDNKVKQVYSGSTLSVPSLFYYVPSLTQIQASSLGKPYRRWEDE</sequence>
<dbReference type="AlphaFoldDB" id="R0HGW5"/>
<feature type="non-terminal residue" evidence="2">
    <location>
        <position position="1"/>
    </location>
</feature>
<dbReference type="Pfam" id="PF00646">
    <property type="entry name" value="F-box"/>
    <property type="match status" value="1"/>
</dbReference>
<dbReference type="SMART" id="SM00256">
    <property type="entry name" value="FBOX"/>
    <property type="match status" value="1"/>
</dbReference>
<dbReference type="InterPro" id="IPR036047">
    <property type="entry name" value="F-box-like_dom_sf"/>
</dbReference>
<name>R0HGW5_9BRAS</name>
<dbReference type="Proteomes" id="UP000029121">
    <property type="component" value="Unassembled WGS sequence"/>
</dbReference>
<dbReference type="PROSITE" id="PS50181">
    <property type="entry name" value="FBOX"/>
    <property type="match status" value="1"/>
</dbReference>
<evidence type="ECO:0000313" key="2">
    <source>
        <dbReference type="EMBL" id="EOA28919.1"/>
    </source>
</evidence>
<protein>
    <recommendedName>
        <fullName evidence="1">F-box domain-containing protein</fullName>
    </recommendedName>
</protein>
<dbReference type="NCBIfam" id="TIGR01640">
    <property type="entry name" value="F_box_assoc_1"/>
    <property type="match status" value="1"/>
</dbReference>
<dbReference type="InterPro" id="IPR050796">
    <property type="entry name" value="SCF_F-box_component"/>
</dbReference>
<feature type="domain" description="F-box" evidence="1">
    <location>
        <begin position="20"/>
        <end position="66"/>
    </location>
</feature>
<dbReference type="Gene3D" id="1.20.1280.50">
    <property type="match status" value="1"/>
</dbReference>
<dbReference type="Pfam" id="PF07734">
    <property type="entry name" value="FBA_1"/>
    <property type="match status" value="1"/>
</dbReference>
<keyword evidence="3" id="KW-1185">Reference proteome</keyword>
<dbReference type="InterPro" id="IPR001810">
    <property type="entry name" value="F-box_dom"/>
</dbReference>
<proteinExistence type="predicted"/>
<dbReference type="InterPro" id="IPR006527">
    <property type="entry name" value="F-box-assoc_dom_typ1"/>
</dbReference>
<accession>R0HGW5</accession>
<evidence type="ECO:0000259" key="1">
    <source>
        <dbReference type="PROSITE" id="PS50181"/>
    </source>
</evidence>
<gene>
    <name evidence="2" type="ORF">CARUB_v10025167mg</name>
</gene>
<reference evidence="3" key="1">
    <citation type="journal article" date="2013" name="Nat. Genet.">
        <title>The Capsella rubella genome and the genomic consequences of rapid mating system evolution.</title>
        <authorList>
            <person name="Slotte T."/>
            <person name="Hazzouri K.M."/>
            <person name="Agren J.A."/>
            <person name="Koenig D."/>
            <person name="Maumus F."/>
            <person name="Guo Y.L."/>
            <person name="Steige K."/>
            <person name="Platts A.E."/>
            <person name="Escobar J.S."/>
            <person name="Newman L.K."/>
            <person name="Wang W."/>
            <person name="Mandakova T."/>
            <person name="Vello E."/>
            <person name="Smith L.M."/>
            <person name="Henz S.R."/>
            <person name="Steffen J."/>
            <person name="Takuno S."/>
            <person name="Brandvain Y."/>
            <person name="Coop G."/>
            <person name="Andolfatto P."/>
            <person name="Hu T.T."/>
            <person name="Blanchette M."/>
            <person name="Clark R.M."/>
            <person name="Quesneville H."/>
            <person name="Nordborg M."/>
            <person name="Gaut B.S."/>
            <person name="Lysak M.A."/>
            <person name="Jenkins J."/>
            <person name="Grimwood J."/>
            <person name="Chapman J."/>
            <person name="Prochnik S."/>
            <person name="Shu S."/>
            <person name="Rokhsar D."/>
            <person name="Schmutz J."/>
            <person name="Weigel D."/>
            <person name="Wright S.I."/>
        </authorList>
    </citation>
    <scope>NUCLEOTIDE SEQUENCE [LARGE SCALE GENOMIC DNA]</scope>
    <source>
        <strain evidence="3">cv. Monte Gargano</strain>
    </source>
</reference>
<dbReference type="PANTHER" id="PTHR31672">
    <property type="entry name" value="BNACNNG10540D PROTEIN"/>
    <property type="match status" value="1"/>
</dbReference>